<feature type="transmembrane region" description="Helical" evidence="1">
    <location>
        <begin position="6"/>
        <end position="24"/>
    </location>
</feature>
<accession>A0AAD8EFR7</accession>
<feature type="transmembrane region" description="Helical" evidence="1">
    <location>
        <begin position="36"/>
        <end position="62"/>
    </location>
</feature>
<comment type="caution">
    <text evidence="2">The sequence shown here is derived from an EMBL/GenBank/DDBJ whole genome shotgun (WGS) entry which is preliminary data.</text>
</comment>
<name>A0AAD8EFR7_DIPPU</name>
<keyword evidence="3" id="KW-1185">Reference proteome</keyword>
<evidence type="ECO:0000313" key="3">
    <source>
        <dbReference type="Proteomes" id="UP001233999"/>
    </source>
</evidence>
<gene>
    <name evidence="2" type="ORF">L9F63_017820</name>
</gene>
<keyword evidence="1" id="KW-0812">Transmembrane</keyword>
<evidence type="ECO:0000313" key="2">
    <source>
        <dbReference type="EMBL" id="KAJ9588880.1"/>
    </source>
</evidence>
<proteinExistence type="predicted"/>
<feature type="non-terminal residue" evidence="2">
    <location>
        <position position="128"/>
    </location>
</feature>
<keyword evidence="1" id="KW-1133">Transmembrane helix</keyword>
<reference evidence="2" key="1">
    <citation type="journal article" date="2023" name="IScience">
        <title>Live-bearing cockroach genome reveals convergent evolutionary mechanisms linked to viviparity in insects and beyond.</title>
        <authorList>
            <person name="Fouks B."/>
            <person name="Harrison M.C."/>
            <person name="Mikhailova A.A."/>
            <person name="Marchal E."/>
            <person name="English S."/>
            <person name="Carruthers M."/>
            <person name="Jennings E.C."/>
            <person name="Chiamaka E.L."/>
            <person name="Frigard R.A."/>
            <person name="Pippel M."/>
            <person name="Attardo G.M."/>
            <person name="Benoit J.B."/>
            <person name="Bornberg-Bauer E."/>
            <person name="Tobe S.S."/>
        </authorList>
    </citation>
    <scope>NUCLEOTIDE SEQUENCE</scope>
    <source>
        <strain evidence="2">Stay&amp;Tobe</strain>
    </source>
</reference>
<dbReference type="Proteomes" id="UP001233999">
    <property type="component" value="Unassembled WGS sequence"/>
</dbReference>
<feature type="non-terminal residue" evidence="2">
    <location>
        <position position="1"/>
    </location>
</feature>
<protein>
    <submittedName>
        <fullName evidence="2">Uncharacterized protein</fullName>
    </submittedName>
</protein>
<dbReference type="EMBL" id="JASPKZ010005297">
    <property type="protein sequence ID" value="KAJ9588880.1"/>
    <property type="molecule type" value="Genomic_DNA"/>
</dbReference>
<keyword evidence="1" id="KW-0472">Membrane</keyword>
<dbReference type="AlphaFoldDB" id="A0AAD8EFR7"/>
<reference evidence="2" key="2">
    <citation type="submission" date="2023-05" db="EMBL/GenBank/DDBJ databases">
        <authorList>
            <person name="Fouks B."/>
        </authorList>
    </citation>
    <scope>NUCLEOTIDE SEQUENCE</scope>
    <source>
        <strain evidence="2">Stay&amp;Tobe</strain>
        <tissue evidence="2">Testes</tissue>
    </source>
</reference>
<organism evidence="2 3">
    <name type="scientific">Diploptera punctata</name>
    <name type="common">Pacific beetle cockroach</name>
    <dbReference type="NCBI Taxonomy" id="6984"/>
    <lineage>
        <taxon>Eukaryota</taxon>
        <taxon>Metazoa</taxon>
        <taxon>Ecdysozoa</taxon>
        <taxon>Arthropoda</taxon>
        <taxon>Hexapoda</taxon>
        <taxon>Insecta</taxon>
        <taxon>Pterygota</taxon>
        <taxon>Neoptera</taxon>
        <taxon>Polyneoptera</taxon>
        <taxon>Dictyoptera</taxon>
        <taxon>Blattodea</taxon>
        <taxon>Blaberoidea</taxon>
        <taxon>Blaberidae</taxon>
        <taxon>Diplopterinae</taxon>
        <taxon>Diploptera</taxon>
    </lineage>
</organism>
<evidence type="ECO:0000256" key="1">
    <source>
        <dbReference type="SAM" id="Phobius"/>
    </source>
</evidence>
<sequence length="128" mass="14678">IQFNPIMYYVYSSALNILFMNRIVRGILITFHSTMGAGLFINDFIACAAFSYSMSVFCSVLLAPDGVSQSSCLLVRRTTHSTAILYSCVINFCHKSRFPLAGPKFNNWHEFMNFLYFCQYVHRGMEKL</sequence>